<protein>
    <submittedName>
        <fullName evidence="2">Uncharacterized protein</fullName>
    </submittedName>
</protein>
<feature type="compositionally biased region" description="Polar residues" evidence="1">
    <location>
        <begin position="41"/>
        <end position="50"/>
    </location>
</feature>
<evidence type="ECO:0000313" key="2">
    <source>
        <dbReference type="EMBL" id="THC97959.1"/>
    </source>
</evidence>
<name>A0A4S3JQG6_9EURO</name>
<dbReference type="Proteomes" id="UP000308092">
    <property type="component" value="Unassembled WGS sequence"/>
</dbReference>
<dbReference type="VEuPathDB" id="FungiDB:EYZ11_002596"/>
<proteinExistence type="predicted"/>
<dbReference type="EMBL" id="SOSA01000058">
    <property type="protein sequence ID" value="THC97959.1"/>
    <property type="molecule type" value="Genomic_DNA"/>
</dbReference>
<dbReference type="STRING" id="1220188.A0A4S3JQG6"/>
<sequence length="852" mass="94891">MADSPEPPSRRLAPASNDSHLRYPTLPPLSGSVEEWLSRSRPITMTSTPLSEHPPKSLSESWATLSASDVHSEDGARSEPTDAGSFIDQTGPDDVASLDERYTSSEVDGNDEGGFDGDGYDSKSNVSESQELPAIFPQIGTSIDDSNITAKTAFRQPTESIEFIEPEEWPEVERVELKHTIRVVEGAEAAELQNQLPFSLQDSILTATVQQTTTKRSLETDKPFRVLYIGSPEFRNIILDKIGDVLVSSTCNGFETSSAESSRYHVVPTSYGTGAIPNFAELLPIHFQLVVDECPGAVSDGRTDKPNTITLNLKNRPSCTSFWTGNEYCISSLSEWAVPDVAIIFVSSADTPAVMDTQKLARIVMERHNVPTMVISEQPLWKMAREAIPLNHQSLHMCLETRHLITGKTAVVRRYPIDLKTFESITPHQLNRNLASLASSYPNKSSRVAAENSKLARKRLFFDTRKYARHVSPLFYLSDRYDLTLVLRLLLVTLVSAVSITVGLSLLRVTIIFLSQFLARSAISNGLEKPAMSMSPATSITRIDGLKQTSLSVLHSSTGDVQTLGDQHSTRGRLEDMISETALPSKQGDKSSGFEIQVVGDCHLIIKPPNKTLTSKKQPKFSVQVSRRDKVLDYEISRLFEEVYTLKLDRGDAYGIVNVTISTGTKPPINETISVDLGTPWLKIANWKRAAQVIRSQLMREFSIAQNGLSEAYGRLCTDLQVLMGDVVKKAHVLRHEANDLRRNPMGLSLESRDVVLSKSRQLSEVVRRTAIQPFLAASSVLQDHTKKVNREAKELMIGTWKKISTHAHEFDVITWVDYVRNLRKCKTLDNAQRRAKGLMRRRKCRRSECGR</sequence>
<comment type="caution">
    <text evidence="2">The sequence shown here is derived from an EMBL/GenBank/DDBJ whole genome shotgun (WGS) entry which is preliminary data.</text>
</comment>
<feature type="region of interest" description="Disordered" evidence="1">
    <location>
        <begin position="1"/>
        <end position="127"/>
    </location>
</feature>
<keyword evidence="3" id="KW-1185">Reference proteome</keyword>
<accession>A0A4S3JQG6</accession>
<dbReference type="AlphaFoldDB" id="A0A4S3JQG6"/>
<reference evidence="2 3" key="1">
    <citation type="submission" date="2019-03" db="EMBL/GenBank/DDBJ databases">
        <title>The genome sequence of a newly discovered highly antifungal drug resistant Aspergillus species, Aspergillus tanneri NIH 1004.</title>
        <authorList>
            <person name="Mounaud S."/>
            <person name="Singh I."/>
            <person name="Joardar V."/>
            <person name="Pakala S."/>
            <person name="Pakala S."/>
            <person name="Venepally P."/>
            <person name="Hoover J."/>
            <person name="Nierman W."/>
            <person name="Chung J."/>
            <person name="Losada L."/>
        </authorList>
    </citation>
    <scope>NUCLEOTIDE SEQUENCE [LARGE SCALE GENOMIC DNA]</scope>
    <source>
        <strain evidence="2 3">NIH1004</strain>
    </source>
</reference>
<gene>
    <name evidence="2" type="ORF">EYZ11_002596</name>
</gene>
<evidence type="ECO:0000256" key="1">
    <source>
        <dbReference type="SAM" id="MobiDB-lite"/>
    </source>
</evidence>
<organism evidence="2 3">
    <name type="scientific">Aspergillus tanneri</name>
    <dbReference type="NCBI Taxonomy" id="1220188"/>
    <lineage>
        <taxon>Eukaryota</taxon>
        <taxon>Fungi</taxon>
        <taxon>Dikarya</taxon>
        <taxon>Ascomycota</taxon>
        <taxon>Pezizomycotina</taxon>
        <taxon>Eurotiomycetes</taxon>
        <taxon>Eurotiomycetidae</taxon>
        <taxon>Eurotiales</taxon>
        <taxon>Aspergillaceae</taxon>
        <taxon>Aspergillus</taxon>
        <taxon>Aspergillus subgen. Circumdati</taxon>
    </lineage>
</organism>
<feature type="compositionally biased region" description="Polar residues" evidence="1">
    <location>
        <begin position="58"/>
        <end position="69"/>
    </location>
</feature>
<evidence type="ECO:0000313" key="3">
    <source>
        <dbReference type="Proteomes" id="UP000308092"/>
    </source>
</evidence>
<feature type="compositionally biased region" description="Basic and acidic residues" evidence="1">
    <location>
        <begin position="70"/>
        <end position="80"/>
    </location>
</feature>
<feature type="compositionally biased region" description="Acidic residues" evidence="1">
    <location>
        <begin position="108"/>
        <end position="119"/>
    </location>
</feature>